<name>A0A4Q9DLY8_9BACL</name>
<gene>
    <name evidence="1" type="ORF">EYB31_26375</name>
</gene>
<reference evidence="1 2" key="1">
    <citation type="submission" date="2019-02" db="EMBL/GenBank/DDBJ databases">
        <title>Paenibacillus sp. nov., isolated from surface-sterilized tissue of Thalictrum simplex L.</title>
        <authorList>
            <person name="Tuo L."/>
        </authorList>
    </citation>
    <scope>NUCLEOTIDE SEQUENCE [LARGE SCALE GENOMIC DNA]</scope>
    <source>
        <strain evidence="1 2">N2SHLJ1</strain>
    </source>
</reference>
<dbReference type="OrthoDB" id="2967153at2"/>
<evidence type="ECO:0000313" key="1">
    <source>
        <dbReference type="EMBL" id="TBL74022.1"/>
    </source>
</evidence>
<comment type="caution">
    <text evidence="1">The sequence shown here is derived from an EMBL/GenBank/DDBJ whole genome shotgun (WGS) entry which is preliminary data.</text>
</comment>
<keyword evidence="2" id="KW-1185">Reference proteome</keyword>
<dbReference type="AlphaFoldDB" id="A0A4Q9DLY8"/>
<evidence type="ECO:0008006" key="3">
    <source>
        <dbReference type="Google" id="ProtNLM"/>
    </source>
</evidence>
<accession>A0A4Q9DLY8</accession>
<evidence type="ECO:0000313" key="2">
    <source>
        <dbReference type="Proteomes" id="UP000293142"/>
    </source>
</evidence>
<dbReference type="EMBL" id="SIRE01000020">
    <property type="protein sequence ID" value="TBL74022.1"/>
    <property type="molecule type" value="Genomic_DNA"/>
</dbReference>
<sequence length="101" mass="11648">MMPKVFVEYKVNSDCRDSYLALMKELLQSEPKLTLFEGTDQPGLYVELWEGLPYEEYSRMKLTRTQSATEGAQSLSGWSLLPKYVEGGAQKIHIWHFAQVE</sequence>
<dbReference type="RefSeq" id="WP_131016429.1">
    <property type="nucleotide sequence ID" value="NZ_SIRE01000020.1"/>
</dbReference>
<proteinExistence type="predicted"/>
<organism evidence="1 2">
    <name type="scientific">Paenibacillus thalictri</name>
    <dbReference type="NCBI Taxonomy" id="2527873"/>
    <lineage>
        <taxon>Bacteria</taxon>
        <taxon>Bacillati</taxon>
        <taxon>Bacillota</taxon>
        <taxon>Bacilli</taxon>
        <taxon>Bacillales</taxon>
        <taxon>Paenibacillaceae</taxon>
        <taxon>Paenibacillus</taxon>
    </lineage>
</organism>
<protein>
    <recommendedName>
        <fullName evidence="3">NIPSNAP domain-containing protein</fullName>
    </recommendedName>
</protein>
<dbReference type="Proteomes" id="UP000293142">
    <property type="component" value="Unassembled WGS sequence"/>
</dbReference>